<proteinExistence type="predicted"/>
<dbReference type="PANTHER" id="PTHR46560:SF4">
    <property type="entry name" value="DUSKY"/>
    <property type="match status" value="1"/>
</dbReference>
<protein>
    <submittedName>
        <fullName evidence="2">ZP domain-containing protein</fullName>
    </submittedName>
</protein>
<evidence type="ECO:0000259" key="1">
    <source>
        <dbReference type="PROSITE" id="PS51034"/>
    </source>
</evidence>
<keyword evidence="3" id="KW-1185">Reference proteome</keyword>
<dbReference type="Proteomes" id="UP000887116">
    <property type="component" value="Unassembled WGS sequence"/>
</dbReference>
<organism evidence="2 3">
    <name type="scientific">Trichonephila clavata</name>
    <name type="common">Joro spider</name>
    <name type="synonym">Nephila clavata</name>
    <dbReference type="NCBI Taxonomy" id="2740835"/>
    <lineage>
        <taxon>Eukaryota</taxon>
        <taxon>Metazoa</taxon>
        <taxon>Ecdysozoa</taxon>
        <taxon>Arthropoda</taxon>
        <taxon>Chelicerata</taxon>
        <taxon>Arachnida</taxon>
        <taxon>Araneae</taxon>
        <taxon>Araneomorphae</taxon>
        <taxon>Entelegynae</taxon>
        <taxon>Araneoidea</taxon>
        <taxon>Nephilidae</taxon>
        <taxon>Trichonephila</taxon>
    </lineage>
</organism>
<dbReference type="PROSITE" id="PS51034">
    <property type="entry name" value="ZP_2"/>
    <property type="match status" value="1"/>
</dbReference>
<reference evidence="2" key="1">
    <citation type="submission" date="2020-07" db="EMBL/GenBank/DDBJ databases">
        <title>Multicomponent nature underlies the extraordinary mechanical properties of spider dragline silk.</title>
        <authorList>
            <person name="Kono N."/>
            <person name="Nakamura H."/>
            <person name="Mori M."/>
            <person name="Yoshida Y."/>
            <person name="Ohtoshi R."/>
            <person name="Malay A.D."/>
            <person name="Moran D.A.P."/>
            <person name="Tomita M."/>
            <person name="Numata K."/>
            <person name="Arakawa K."/>
        </authorList>
    </citation>
    <scope>NUCLEOTIDE SEQUENCE</scope>
</reference>
<dbReference type="InterPro" id="IPR001507">
    <property type="entry name" value="ZP_dom"/>
</dbReference>
<name>A0A8X6HIN9_TRICU</name>
<evidence type="ECO:0000313" key="2">
    <source>
        <dbReference type="EMBL" id="GFQ87354.1"/>
    </source>
</evidence>
<gene>
    <name evidence="2" type="primary">NCL1_28996</name>
    <name evidence="2" type="ORF">TNCT_29711</name>
</gene>
<evidence type="ECO:0000313" key="3">
    <source>
        <dbReference type="Proteomes" id="UP000887116"/>
    </source>
</evidence>
<dbReference type="EMBL" id="BMAO01003379">
    <property type="protein sequence ID" value="GFQ87354.1"/>
    <property type="molecule type" value="Genomic_DNA"/>
</dbReference>
<dbReference type="PANTHER" id="PTHR46560">
    <property type="entry name" value="CYPHER, ISOFORM B"/>
    <property type="match status" value="1"/>
</dbReference>
<sequence>MACNNARNAKITHLDVKCEKNLMRVSIDFDKPFHGIIIQQRSLQLWSMCSSSGWLWSYSVEFDISINSCGMQGNSPSGHYGPTETGSYF</sequence>
<feature type="domain" description="ZP" evidence="1">
    <location>
        <begin position="17"/>
        <end position="89"/>
    </location>
</feature>
<dbReference type="AlphaFoldDB" id="A0A8X6HIN9"/>
<dbReference type="OrthoDB" id="10062424at2759"/>
<accession>A0A8X6HIN9</accession>
<comment type="caution">
    <text evidence="2">The sequence shown here is derived from an EMBL/GenBank/DDBJ whole genome shotgun (WGS) entry which is preliminary data.</text>
</comment>